<evidence type="ECO:0008006" key="3">
    <source>
        <dbReference type="Google" id="ProtNLM"/>
    </source>
</evidence>
<evidence type="ECO:0000313" key="2">
    <source>
        <dbReference type="Proteomes" id="UP000078540"/>
    </source>
</evidence>
<gene>
    <name evidence="1" type="ORF">ALC53_00554</name>
</gene>
<dbReference type="AlphaFoldDB" id="A0A195BXJ2"/>
<reference evidence="1 2" key="1">
    <citation type="submission" date="2015-09" db="EMBL/GenBank/DDBJ databases">
        <title>Atta colombica WGS genome.</title>
        <authorList>
            <person name="Nygaard S."/>
            <person name="Hu H."/>
            <person name="Boomsma J."/>
            <person name="Zhang G."/>
        </authorList>
    </citation>
    <scope>NUCLEOTIDE SEQUENCE [LARGE SCALE GENOMIC DNA]</scope>
    <source>
        <strain evidence="1">Treedump-2</strain>
        <tissue evidence="1">Whole body</tissue>
    </source>
</reference>
<protein>
    <recommendedName>
        <fullName evidence="3">RNA transcription, translation and transport factor protein</fullName>
    </recommendedName>
</protein>
<sequence length="259" mass="29541">MNNKDKTFMSTVSLNFLSTIILIQYYNVPDTQHFRKVIVWLEDQKIRHYTIEDRQKLRDITSSEWPKTFEKYCNDVDCPITKNEIDQLEWFIGYAIWLEFGDDCQKYQQVIGRKAKDVKKEMKVPSIKSTNPLDNLDFDSDAFKNGINSIAKLLNVPKHSDHLITLQACSKLVCNKLNTDAIKQSNSAAYVKNKSLTKTIVGPSFNMGDGMLDNAAKGLALLYIQDLRNLQTKINETIVAVQNITANPKTDTKLGKVGR</sequence>
<proteinExistence type="predicted"/>
<evidence type="ECO:0000313" key="1">
    <source>
        <dbReference type="EMBL" id="KYM93015.1"/>
    </source>
</evidence>
<dbReference type="Proteomes" id="UP000078540">
    <property type="component" value="Unassembled WGS sequence"/>
</dbReference>
<accession>A0A195BXJ2</accession>
<name>A0A195BXJ2_9HYME</name>
<dbReference type="PANTHER" id="PTHR15924">
    <property type="entry name" value="CLE"/>
    <property type="match status" value="1"/>
</dbReference>
<dbReference type="STRING" id="520822.A0A195BXJ2"/>
<dbReference type="EMBL" id="KQ976396">
    <property type="protein sequence ID" value="KYM93015.1"/>
    <property type="molecule type" value="Genomic_DNA"/>
</dbReference>
<organism evidence="1 2">
    <name type="scientific">Atta colombica</name>
    <dbReference type="NCBI Taxonomy" id="520822"/>
    <lineage>
        <taxon>Eukaryota</taxon>
        <taxon>Metazoa</taxon>
        <taxon>Ecdysozoa</taxon>
        <taxon>Arthropoda</taxon>
        <taxon>Hexapoda</taxon>
        <taxon>Insecta</taxon>
        <taxon>Pterygota</taxon>
        <taxon>Neoptera</taxon>
        <taxon>Endopterygota</taxon>
        <taxon>Hymenoptera</taxon>
        <taxon>Apocrita</taxon>
        <taxon>Aculeata</taxon>
        <taxon>Formicoidea</taxon>
        <taxon>Formicidae</taxon>
        <taxon>Myrmicinae</taxon>
        <taxon>Atta</taxon>
    </lineage>
</organism>
<keyword evidence="2" id="KW-1185">Reference proteome</keyword>
<dbReference type="InterPro" id="IPR019265">
    <property type="entry name" value="RTRAF"/>
</dbReference>
<dbReference type="Pfam" id="PF10036">
    <property type="entry name" value="RLL"/>
    <property type="match status" value="1"/>
</dbReference>